<dbReference type="Pfam" id="PF01073">
    <property type="entry name" value="3Beta_HSD"/>
    <property type="match status" value="1"/>
</dbReference>
<evidence type="ECO:0000259" key="2">
    <source>
        <dbReference type="Pfam" id="PF01073"/>
    </source>
</evidence>
<dbReference type="GO" id="GO:0016616">
    <property type="term" value="F:oxidoreductase activity, acting on the CH-OH group of donors, NAD or NADP as acceptor"/>
    <property type="evidence" value="ECO:0007669"/>
    <property type="project" value="InterPro"/>
</dbReference>
<accession>A0A5N6P4T5</accession>
<dbReference type="InterPro" id="IPR002225">
    <property type="entry name" value="3Beta_OHSteriod_DH/Estase"/>
</dbReference>
<dbReference type="InterPro" id="IPR036291">
    <property type="entry name" value="NAD(P)-bd_dom_sf"/>
</dbReference>
<evidence type="ECO:0000313" key="4">
    <source>
        <dbReference type="Proteomes" id="UP000326396"/>
    </source>
</evidence>
<sequence length="87" mass="9329">MRCDADMTAQTGDHSSEAAEMHLSENEGIEGKAFVVTGGLGFVGSALCLELVRRGARLVRAFDLRSTSPWSDQLLNNGVRCVKGIAF</sequence>
<name>A0A5N6P4T5_9ASTR</name>
<gene>
    <name evidence="3" type="ORF">E3N88_11677</name>
</gene>
<dbReference type="SUPFAM" id="SSF51735">
    <property type="entry name" value="NAD(P)-binding Rossmann-fold domains"/>
    <property type="match status" value="1"/>
</dbReference>
<dbReference type="EMBL" id="SZYD01000006">
    <property type="protein sequence ID" value="KAD5960205.1"/>
    <property type="molecule type" value="Genomic_DNA"/>
</dbReference>
<evidence type="ECO:0000256" key="1">
    <source>
        <dbReference type="SAM" id="MobiDB-lite"/>
    </source>
</evidence>
<comment type="caution">
    <text evidence="3">The sequence shown here is derived from an EMBL/GenBank/DDBJ whole genome shotgun (WGS) entry which is preliminary data.</text>
</comment>
<proteinExistence type="predicted"/>
<reference evidence="3 4" key="1">
    <citation type="submission" date="2019-05" db="EMBL/GenBank/DDBJ databases">
        <title>Mikania micrantha, genome provides insights into the molecular mechanism of rapid growth.</title>
        <authorList>
            <person name="Liu B."/>
        </authorList>
    </citation>
    <scope>NUCLEOTIDE SEQUENCE [LARGE SCALE GENOMIC DNA]</scope>
    <source>
        <strain evidence="3">NLD-2019</strain>
        <tissue evidence="3">Leaf</tissue>
    </source>
</reference>
<keyword evidence="4" id="KW-1185">Reference proteome</keyword>
<dbReference type="Gene3D" id="3.40.50.720">
    <property type="entry name" value="NAD(P)-binding Rossmann-like Domain"/>
    <property type="match status" value="1"/>
</dbReference>
<dbReference type="OrthoDB" id="2735536at2759"/>
<feature type="domain" description="3-beta hydroxysteroid dehydrogenase/isomerase" evidence="2">
    <location>
        <begin position="35"/>
        <end position="83"/>
    </location>
</feature>
<dbReference type="Proteomes" id="UP000326396">
    <property type="component" value="Linkage Group LG14"/>
</dbReference>
<organism evidence="3 4">
    <name type="scientific">Mikania micrantha</name>
    <name type="common">bitter vine</name>
    <dbReference type="NCBI Taxonomy" id="192012"/>
    <lineage>
        <taxon>Eukaryota</taxon>
        <taxon>Viridiplantae</taxon>
        <taxon>Streptophyta</taxon>
        <taxon>Embryophyta</taxon>
        <taxon>Tracheophyta</taxon>
        <taxon>Spermatophyta</taxon>
        <taxon>Magnoliopsida</taxon>
        <taxon>eudicotyledons</taxon>
        <taxon>Gunneridae</taxon>
        <taxon>Pentapetalae</taxon>
        <taxon>asterids</taxon>
        <taxon>campanulids</taxon>
        <taxon>Asterales</taxon>
        <taxon>Asteraceae</taxon>
        <taxon>Asteroideae</taxon>
        <taxon>Heliantheae alliance</taxon>
        <taxon>Eupatorieae</taxon>
        <taxon>Mikania</taxon>
    </lineage>
</organism>
<dbReference type="AlphaFoldDB" id="A0A5N6P4T5"/>
<feature type="region of interest" description="Disordered" evidence="1">
    <location>
        <begin position="1"/>
        <end position="22"/>
    </location>
</feature>
<evidence type="ECO:0000313" key="3">
    <source>
        <dbReference type="EMBL" id="KAD5960205.1"/>
    </source>
</evidence>
<dbReference type="GO" id="GO:0006694">
    <property type="term" value="P:steroid biosynthetic process"/>
    <property type="evidence" value="ECO:0007669"/>
    <property type="project" value="InterPro"/>
</dbReference>
<protein>
    <recommendedName>
        <fullName evidence="2">3-beta hydroxysteroid dehydrogenase/isomerase domain-containing protein</fullName>
    </recommendedName>
</protein>